<proteinExistence type="predicted"/>
<dbReference type="EMBL" id="UYRR01034538">
    <property type="protein sequence ID" value="VDK61369.1"/>
    <property type="molecule type" value="Genomic_DNA"/>
</dbReference>
<feature type="region of interest" description="Disordered" evidence="1">
    <location>
        <begin position="1"/>
        <end position="42"/>
    </location>
</feature>
<dbReference type="AlphaFoldDB" id="A0A3P6RM70"/>
<feature type="compositionally biased region" description="Polar residues" evidence="1">
    <location>
        <begin position="779"/>
        <end position="795"/>
    </location>
</feature>
<dbReference type="OrthoDB" id="10680707at2759"/>
<organism evidence="2 3">
    <name type="scientific">Anisakis simplex</name>
    <name type="common">Herring worm</name>
    <dbReference type="NCBI Taxonomy" id="6269"/>
    <lineage>
        <taxon>Eukaryota</taxon>
        <taxon>Metazoa</taxon>
        <taxon>Ecdysozoa</taxon>
        <taxon>Nematoda</taxon>
        <taxon>Chromadorea</taxon>
        <taxon>Rhabditida</taxon>
        <taxon>Spirurina</taxon>
        <taxon>Ascaridomorpha</taxon>
        <taxon>Ascaridoidea</taxon>
        <taxon>Anisakidae</taxon>
        <taxon>Anisakis</taxon>
        <taxon>Anisakis simplex complex</taxon>
    </lineage>
</organism>
<reference evidence="2 3" key="1">
    <citation type="submission" date="2018-11" db="EMBL/GenBank/DDBJ databases">
        <authorList>
            <consortium name="Pathogen Informatics"/>
        </authorList>
    </citation>
    <scope>NUCLEOTIDE SEQUENCE [LARGE SCALE GENOMIC DNA]</scope>
</reference>
<feature type="compositionally biased region" description="Polar residues" evidence="1">
    <location>
        <begin position="1"/>
        <end position="10"/>
    </location>
</feature>
<feature type="compositionally biased region" description="Polar residues" evidence="1">
    <location>
        <begin position="382"/>
        <end position="394"/>
    </location>
</feature>
<keyword evidence="3" id="KW-1185">Reference proteome</keyword>
<dbReference type="Proteomes" id="UP000267096">
    <property type="component" value="Unassembled WGS sequence"/>
</dbReference>
<evidence type="ECO:0000313" key="2">
    <source>
        <dbReference type="EMBL" id="VDK61369.1"/>
    </source>
</evidence>
<feature type="region of interest" description="Disordered" evidence="1">
    <location>
        <begin position="684"/>
        <end position="726"/>
    </location>
</feature>
<evidence type="ECO:0000256" key="1">
    <source>
        <dbReference type="SAM" id="MobiDB-lite"/>
    </source>
</evidence>
<feature type="compositionally biased region" description="Polar residues" evidence="1">
    <location>
        <begin position="331"/>
        <end position="352"/>
    </location>
</feature>
<feature type="region of interest" description="Disordered" evidence="1">
    <location>
        <begin position="79"/>
        <end position="98"/>
    </location>
</feature>
<gene>
    <name evidence="2" type="ORF">ASIM_LOCUS17759</name>
</gene>
<feature type="compositionally biased region" description="Low complexity" evidence="1">
    <location>
        <begin position="487"/>
        <end position="500"/>
    </location>
</feature>
<protein>
    <submittedName>
        <fullName evidence="2">Uncharacterized protein</fullName>
    </submittedName>
</protein>
<feature type="region of interest" description="Disordered" evidence="1">
    <location>
        <begin position="371"/>
        <end position="423"/>
    </location>
</feature>
<feature type="compositionally biased region" description="Polar residues" evidence="1">
    <location>
        <begin position="474"/>
        <end position="486"/>
    </location>
</feature>
<name>A0A3P6RM70_ANISI</name>
<feature type="compositionally biased region" description="Polar residues" evidence="1">
    <location>
        <begin position="403"/>
        <end position="413"/>
    </location>
</feature>
<sequence>MNKATTNSSKYIRVTPISKKPIQSSQQQQSQKIPTNNYSQLSPNYLNRLDTSGRRMILCRRKASSLNGKEVGYFNQLKGNSGTNNSASQSGNVTPTTSATTYRIKKPILSSSISNSSSSQPPTQPTFGFDTNFCFTTANNLPTVQPHNVVQHQSTPQPSVGGVSKSHRYDPSLKMSLDLSNVHDDVFQQLYQPLFANAVNDPLSRSIRFKQIKQFESISAFNKWFDSVNIDGSVWHLVSRLCFAVKPLELHVYACRSHDRCPSLLAVRYSLYVDEIRVFTGREHNIVNSNSQAADKSVAADHDDDIEVLWPPPDRSRSVNSDGDDVGRSKMANSTDSNEISSTYEPSTSKVQASRIGENLADDAASRTVINASSPPLIPSANDASSRTVINASSPPLIPLPSQAPSALQTESMPETDGLVNIPLPTEANTATSELLPSTSTASTDCLIAHHASSALDPNEITTKEQQIADGNEMTPSETKHQSLSPNGNGSSNEGTTNESPRNIEDNVNHYSGKQPTAEILNDAGNQEKQETAQLSASDDLLSQVLQEVDIPIEFGFDDDVDAVKSIADNNDVDKNSVDIKLNGDNASTSRTSSAPVEILTQPQQECSSTNATTSALEDSNSSSEKVVNNCTKEDEEVEKRVKNILKAYSINESTSVSSILKGYGRVNCNYASNNRRRFWRSMPNRSGIKQNGYVQSSCGNDSDNNDGTNLESINNDSIKNSGVITTSDHDTDLVVNRLSTEHSRKRKQNLSEDSIANESSWDQLDDIQLKRGDLRDGSAQSTINHPAQNSNEMASSSNVVEEEFSESGGIMADQLMDCPDSELIDIPSGDNNSADNQFPAASTSVQHFNTLLSASDDVDETVFPLRFNTGSVSCSLPYFPVTDARMAFVSGQFIAVYATVFNGRKSNALFEASFAEAQKI</sequence>
<feature type="region of interest" description="Disordered" evidence="1">
    <location>
        <begin position="472"/>
        <end position="511"/>
    </location>
</feature>
<accession>A0A3P6RM70</accession>
<feature type="region of interest" description="Disordered" evidence="1">
    <location>
        <begin position="306"/>
        <end position="354"/>
    </location>
</feature>
<feature type="compositionally biased region" description="Low complexity" evidence="1">
    <location>
        <begin position="16"/>
        <end position="34"/>
    </location>
</feature>
<feature type="region of interest" description="Disordered" evidence="1">
    <location>
        <begin position="776"/>
        <end position="805"/>
    </location>
</feature>
<evidence type="ECO:0000313" key="3">
    <source>
        <dbReference type="Proteomes" id="UP000267096"/>
    </source>
</evidence>